<evidence type="ECO:0000313" key="1">
    <source>
        <dbReference type="EMBL" id="TNN75311.1"/>
    </source>
</evidence>
<name>A0A4Z2IC73_9TELE</name>
<gene>
    <name evidence="1" type="ORF">EYF80_014358</name>
</gene>
<dbReference type="AlphaFoldDB" id="A0A4Z2IC73"/>
<evidence type="ECO:0000313" key="2">
    <source>
        <dbReference type="Proteomes" id="UP000314294"/>
    </source>
</evidence>
<accession>A0A4Z2IC73</accession>
<protein>
    <submittedName>
        <fullName evidence="1">Uncharacterized protein</fullName>
    </submittedName>
</protein>
<proteinExistence type="predicted"/>
<comment type="caution">
    <text evidence="1">The sequence shown here is derived from an EMBL/GenBank/DDBJ whole genome shotgun (WGS) entry which is preliminary data.</text>
</comment>
<dbReference type="EMBL" id="SRLO01000104">
    <property type="protein sequence ID" value="TNN75311.1"/>
    <property type="molecule type" value="Genomic_DNA"/>
</dbReference>
<dbReference type="Proteomes" id="UP000314294">
    <property type="component" value="Unassembled WGS sequence"/>
</dbReference>
<sequence length="158" mass="17213">MSMLALWSRRMRTQLERSRMMANCSGVGVHLGPELEEEAHERVPAVVGGHVQRRPAVVAFGVDDVAAKLGFQHQAGDARSAVHRGVVKRREAADKVLHRGVSCTWESGKERRINTPGEKWSSVQPLASRILGEYPCSSILLTVQTSPAATAAWICSSS</sequence>
<keyword evidence="2" id="KW-1185">Reference proteome</keyword>
<organism evidence="1 2">
    <name type="scientific">Liparis tanakae</name>
    <name type="common">Tanaka's snailfish</name>
    <dbReference type="NCBI Taxonomy" id="230148"/>
    <lineage>
        <taxon>Eukaryota</taxon>
        <taxon>Metazoa</taxon>
        <taxon>Chordata</taxon>
        <taxon>Craniata</taxon>
        <taxon>Vertebrata</taxon>
        <taxon>Euteleostomi</taxon>
        <taxon>Actinopterygii</taxon>
        <taxon>Neopterygii</taxon>
        <taxon>Teleostei</taxon>
        <taxon>Neoteleostei</taxon>
        <taxon>Acanthomorphata</taxon>
        <taxon>Eupercaria</taxon>
        <taxon>Perciformes</taxon>
        <taxon>Cottioidei</taxon>
        <taxon>Cottales</taxon>
        <taxon>Liparidae</taxon>
        <taxon>Liparis</taxon>
    </lineage>
</organism>
<reference evidence="1 2" key="1">
    <citation type="submission" date="2019-03" db="EMBL/GenBank/DDBJ databases">
        <title>First draft genome of Liparis tanakae, snailfish: a comprehensive survey of snailfish specific genes.</title>
        <authorList>
            <person name="Kim W."/>
            <person name="Song I."/>
            <person name="Jeong J.-H."/>
            <person name="Kim D."/>
            <person name="Kim S."/>
            <person name="Ryu S."/>
            <person name="Song J.Y."/>
            <person name="Lee S.K."/>
        </authorList>
    </citation>
    <scope>NUCLEOTIDE SEQUENCE [LARGE SCALE GENOMIC DNA]</scope>
    <source>
        <tissue evidence="1">Muscle</tissue>
    </source>
</reference>